<evidence type="ECO:0000313" key="2">
    <source>
        <dbReference type="EMBL" id="TLU89447.1"/>
    </source>
</evidence>
<keyword evidence="1" id="KW-0472">Membrane</keyword>
<organism evidence="2 3">
    <name type="scientific">Dyadobacter sediminis</name>
    <dbReference type="NCBI Taxonomy" id="1493691"/>
    <lineage>
        <taxon>Bacteria</taxon>
        <taxon>Pseudomonadati</taxon>
        <taxon>Bacteroidota</taxon>
        <taxon>Cytophagia</taxon>
        <taxon>Cytophagales</taxon>
        <taxon>Spirosomataceae</taxon>
        <taxon>Dyadobacter</taxon>
    </lineage>
</organism>
<evidence type="ECO:0000256" key="1">
    <source>
        <dbReference type="SAM" id="Phobius"/>
    </source>
</evidence>
<name>A0A5R9K6P1_9BACT</name>
<reference evidence="2 3" key="1">
    <citation type="submission" date="2019-05" db="EMBL/GenBank/DDBJ databases">
        <authorList>
            <person name="Qu J.-H."/>
        </authorList>
    </citation>
    <scope>NUCLEOTIDE SEQUENCE [LARGE SCALE GENOMIC DNA]</scope>
    <source>
        <strain evidence="2 3">Z12</strain>
    </source>
</reference>
<gene>
    <name evidence="2" type="ORF">FEM55_22160</name>
</gene>
<accession>A0A5R9K6P1</accession>
<feature type="transmembrane region" description="Helical" evidence="1">
    <location>
        <begin position="358"/>
        <end position="378"/>
    </location>
</feature>
<keyword evidence="1" id="KW-1133">Transmembrane helix</keyword>
<dbReference type="EMBL" id="VCEI01000030">
    <property type="protein sequence ID" value="TLU89447.1"/>
    <property type="molecule type" value="Genomic_DNA"/>
</dbReference>
<keyword evidence="3" id="KW-1185">Reference proteome</keyword>
<dbReference type="InterPro" id="IPR016195">
    <property type="entry name" value="Pol/histidinol_Pase-like"/>
</dbReference>
<sequence>MKQLRIALMVLCTCIVGLMVQQYFFCPRYQFNTATPFQGTIIRNPYELMNSKNWIKCNFHAHSKSWGGITNGHGTARDVHQAYEKLHYGMHCVSNYHDIDSSNIDSVNYLSAYEHGYNIQKTHQLVLGSRHVVWLDYIFPQTTHNKQHLIQRLREANTVTILNHPALRKGYTPEDLTLLTGYDCMEVLNPSATSTAEWDAALSAGRTAFIAGDDDIHDVIAKKRLGTRCTFVNVTANSGDAVMQALKTGNSYGVIISETQHYDSIPQLRSLTVNHDSIQIEMSAPAQCASLTGQNGNVLHTIENTNRISYRIKPQDHYARATFKYSNGTTIFLNPVYYSSPIGAMIPPFHRKVNETTFFRILGVCAMVLWIILCKWWLSPKPPRHKGWVKHTMMITF</sequence>
<evidence type="ECO:0000313" key="3">
    <source>
        <dbReference type="Proteomes" id="UP000309788"/>
    </source>
</evidence>
<comment type="caution">
    <text evidence="2">The sequence shown here is derived from an EMBL/GenBank/DDBJ whole genome shotgun (WGS) entry which is preliminary data.</text>
</comment>
<dbReference type="AlphaFoldDB" id="A0A5R9K6P1"/>
<protein>
    <submittedName>
        <fullName evidence="2">Uncharacterized protein</fullName>
    </submittedName>
</protein>
<dbReference type="OrthoDB" id="9804333at2"/>
<dbReference type="RefSeq" id="WP_138283507.1">
    <property type="nucleotide sequence ID" value="NZ_BMGE01000004.1"/>
</dbReference>
<proteinExistence type="predicted"/>
<dbReference type="Proteomes" id="UP000309788">
    <property type="component" value="Unassembled WGS sequence"/>
</dbReference>
<dbReference type="SUPFAM" id="SSF89550">
    <property type="entry name" value="PHP domain-like"/>
    <property type="match status" value="1"/>
</dbReference>
<dbReference type="Gene3D" id="3.20.20.140">
    <property type="entry name" value="Metal-dependent hydrolases"/>
    <property type="match status" value="1"/>
</dbReference>
<keyword evidence="1" id="KW-0812">Transmembrane</keyword>